<evidence type="ECO:0000256" key="1">
    <source>
        <dbReference type="ARBA" id="ARBA00000385"/>
    </source>
</evidence>
<dbReference type="InterPro" id="IPR002501">
    <property type="entry name" value="PsdUridine_synth_N"/>
</dbReference>
<proteinExistence type="inferred from homology"/>
<comment type="catalytic activity">
    <reaction evidence="1 5">
        <text>uridine(55) in tRNA = pseudouridine(55) in tRNA</text>
        <dbReference type="Rhea" id="RHEA:42532"/>
        <dbReference type="Rhea" id="RHEA-COMP:10101"/>
        <dbReference type="Rhea" id="RHEA-COMP:10102"/>
        <dbReference type="ChEBI" id="CHEBI:65314"/>
        <dbReference type="ChEBI" id="CHEBI:65315"/>
        <dbReference type="EC" id="5.4.99.25"/>
    </reaction>
</comment>
<feature type="domain" description="Pseudouridine synthase II N-terminal" evidence="6">
    <location>
        <begin position="23"/>
        <end position="178"/>
    </location>
</feature>
<dbReference type="HAMAP" id="MF_01080">
    <property type="entry name" value="TruB_bact"/>
    <property type="match status" value="1"/>
</dbReference>
<evidence type="ECO:0000313" key="8">
    <source>
        <dbReference type="EMBL" id="TCT26725.1"/>
    </source>
</evidence>
<dbReference type="CDD" id="cd02573">
    <property type="entry name" value="PseudoU_synth_EcTruB"/>
    <property type="match status" value="1"/>
</dbReference>
<evidence type="ECO:0000256" key="5">
    <source>
        <dbReference type="HAMAP-Rule" id="MF_01080"/>
    </source>
</evidence>
<keyword evidence="9" id="KW-1185">Reference proteome</keyword>
<evidence type="ECO:0000256" key="2">
    <source>
        <dbReference type="ARBA" id="ARBA00005642"/>
    </source>
</evidence>
<comment type="function">
    <text evidence="5">Responsible for synthesis of pseudouridine from uracil-55 in the psi GC loop of transfer RNAs.</text>
</comment>
<dbReference type="RefSeq" id="WP_132370012.1">
    <property type="nucleotide sequence ID" value="NZ_SMAN01000001.1"/>
</dbReference>
<dbReference type="EC" id="5.4.99.25" evidence="5"/>
<comment type="caution">
    <text evidence="8">The sequence shown here is derived from an EMBL/GenBank/DDBJ whole genome shotgun (WGS) entry which is preliminary data.</text>
</comment>
<evidence type="ECO:0000313" key="9">
    <source>
        <dbReference type="Proteomes" id="UP000294650"/>
    </source>
</evidence>
<accession>A0A4R3NDM3</accession>
<dbReference type="PANTHER" id="PTHR13767:SF2">
    <property type="entry name" value="PSEUDOURIDYLATE SYNTHASE TRUB1"/>
    <property type="match status" value="1"/>
</dbReference>
<dbReference type="Pfam" id="PF01509">
    <property type="entry name" value="TruB_N"/>
    <property type="match status" value="1"/>
</dbReference>
<dbReference type="InterPro" id="IPR032819">
    <property type="entry name" value="TruB_C"/>
</dbReference>
<comment type="similarity">
    <text evidence="2 5">Belongs to the pseudouridine synthase TruB family. Type 1 subfamily.</text>
</comment>
<dbReference type="GO" id="GO:1990481">
    <property type="term" value="P:mRNA pseudouridine synthesis"/>
    <property type="evidence" value="ECO:0007669"/>
    <property type="project" value="TreeGrafter"/>
</dbReference>
<dbReference type="InterPro" id="IPR020103">
    <property type="entry name" value="PsdUridine_synth_cat_dom_sf"/>
</dbReference>
<evidence type="ECO:0000256" key="3">
    <source>
        <dbReference type="ARBA" id="ARBA00022694"/>
    </source>
</evidence>
<dbReference type="GO" id="GO:0160148">
    <property type="term" value="F:tRNA pseudouridine(55) synthase activity"/>
    <property type="evidence" value="ECO:0007669"/>
    <property type="project" value="UniProtKB-EC"/>
</dbReference>
<dbReference type="EMBL" id="SMAN01000001">
    <property type="protein sequence ID" value="TCT26725.1"/>
    <property type="molecule type" value="Genomic_DNA"/>
</dbReference>
<keyword evidence="4 5" id="KW-0413">Isomerase</keyword>
<dbReference type="FunFam" id="3.30.2350.10:FF:000011">
    <property type="entry name" value="tRNA pseudouridine synthase B"/>
    <property type="match status" value="1"/>
</dbReference>
<dbReference type="OrthoDB" id="9802309at2"/>
<evidence type="ECO:0000256" key="4">
    <source>
        <dbReference type="ARBA" id="ARBA00023235"/>
    </source>
</evidence>
<organism evidence="8 9">
    <name type="scientific">Melghiribacillus thermohalophilus</name>
    <dbReference type="NCBI Taxonomy" id="1324956"/>
    <lineage>
        <taxon>Bacteria</taxon>
        <taxon>Bacillati</taxon>
        <taxon>Bacillota</taxon>
        <taxon>Bacilli</taxon>
        <taxon>Bacillales</taxon>
        <taxon>Bacillaceae</taxon>
        <taxon>Melghiribacillus</taxon>
    </lineage>
</organism>
<dbReference type="PANTHER" id="PTHR13767">
    <property type="entry name" value="TRNA-PSEUDOURIDINE SYNTHASE"/>
    <property type="match status" value="1"/>
</dbReference>
<name>A0A4R3NDM3_9BACI</name>
<feature type="active site" description="Nucleophile" evidence="5">
    <location>
        <position position="38"/>
    </location>
</feature>
<dbReference type="GO" id="GO:0031119">
    <property type="term" value="P:tRNA pseudouridine synthesis"/>
    <property type="evidence" value="ECO:0007669"/>
    <property type="project" value="UniProtKB-UniRule"/>
</dbReference>
<evidence type="ECO:0000259" key="6">
    <source>
        <dbReference type="Pfam" id="PF01509"/>
    </source>
</evidence>
<dbReference type="SUPFAM" id="SSF55120">
    <property type="entry name" value="Pseudouridine synthase"/>
    <property type="match status" value="1"/>
</dbReference>
<dbReference type="NCBIfam" id="TIGR00431">
    <property type="entry name" value="TruB"/>
    <property type="match status" value="1"/>
</dbReference>
<protein>
    <recommendedName>
        <fullName evidence="5">tRNA pseudouridine synthase B</fullName>
        <ecNumber evidence="5">5.4.99.25</ecNumber>
    </recommendedName>
    <alternativeName>
        <fullName evidence="5">tRNA pseudouridine(55) synthase</fullName>
        <shortName evidence="5">Psi55 synthase</shortName>
    </alternativeName>
    <alternativeName>
        <fullName evidence="5">tRNA pseudouridylate synthase</fullName>
    </alternativeName>
    <alternativeName>
        <fullName evidence="5">tRNA-uridine isomerase</fullName>
    </alternativeName>
</protein>
<reference evidence="8 9" key="1">
    <citation type="submission" date="2019-03" db="EMBL/GenBank/DDBJ databases">
        <title>Genomic Encyclopedia of Type Strains, Phase IV (KMG-IV): sequencing the most valuable type-strain genomes for metagenomic binning, comparative biology and taxonomic classification.</title>
        <authorList>
            <person name="Goeker M."/>
        </authorList>
    </citation>
    <scope>NUCLEOTIDE SEQUENCE [LARGE SCALE GENOMIC DNA]</scope>
    <source>
        <strain evidence="8 9">DSM 25894</strain>
    </source>
</reference>
<sequence length="302" mass="33800">MNGVLPLWKPSGMTSHDCVNRLRTILNTKKIGHTGTLDPQAEGVLPLCIGQATKISSLLTSEKKTYQAEVSLGKSTDTEDQEGKTLEQKKVPDDLSVNQIDQVLSRFTGEITQIPPMYSAVKVKGKKLYEYAREGKTVERPARLVTIYSINRVTSLKRLDYFDVRFSIQVECSKGTYIRTLCADIGQALGLPAHMSRLVRIQAGSFSKNDAISFETIEQAKKEGHVESLLVSMDRALQSLDYMTVPQSKQKAFLHGQVLPMEGVHPDTDPFRIKSEDNQLLALYQKHPSKPGKMKPYRVFTN</sequence>
<dbReference type="Proteomes" id="UP000294650">
    <property type="component" value="Unassembled WGS sequence"/>
</dbReference>
<evidence type="ECO:0000259" key="7">
    <source>
        <dbReference type="Pfam" id="PF16198"/>
    </source>
</evidence>
<feature type="domain" description="tRNA pseudouridylate synthase B C-terminal" evidence="7">
    <location>
        <begin position="179"/>
        <end position="237"/>
    </location>
</feature>
<dbReference type="AlphaFoldDB" id="A0A4R3NDM3"/>
<dbReference type="Pfam" id="PF16198">
    <property type="entry name" value="TruB_C_2"/>
    <property type="match status" value="1"/>
</dbReference>
<gene>
    <name evidence="5" type="primary">truB</name>
    <name evidence="8" type="ORF">EDD68_10178</name>
</gene>
<dbReference type="GO" id="GO:0003723">
    <property type="term" value="F:RNA binding"/>
    <property type="evidence" value="ECO:0007669"/>
    <property type="project" value="InterPro"/>
</dbReference>
<keyword evidence="3 5" id="KW-0819">tRNA processing</keyword>
<dbReference type="Gene3D" id="3.30.2350.10">
    <property type="entry name" value="Pseudouridine synthase"/>
    <property type="match status" value="1"/>
</dbReference>
<dbReference type="InterPro" id="IPR014780">
    <property type="entry name" value="tRNA_psdUridine_synth_TruB"/>
</dbReference>